<protein>
    <recommendedName>
        <fullName evidence="4">Lipoprotein</fullName>
    </recommendedName>
</protein>
<name>A0A242KV55_ENTMU</name>
<dbReference type="Proteomes" id="UP000195024">
    <property type="component" value="Unassembled WGS sequence"/>
</dbReference>
<feature type="compositionally biased region" description="Polar residues" evidence="1">
    <location>
        <begin position="24"/>
        <end position="33"/>
    </location>
</feature>
<feature type="signal peptide" evidence="2">
    <location>
        <begin position="1"/>
        <end position="21"/>
    </location>
</feature>
<evidence type="ECO:0008006" key="4">
    <source>
        <dbReference type="Google" id="ProtNLM"/>
    </source>
</evidence>
<feature type="compositionally biased region" description="Low complexity" evidence="1">
    <location>
        <begin position="43"/>
        <end position="55"/>
    </location>
</feature>
<accession>A0A242KV55</accession>
<organism evidence="3">
    <name type="scientific">Enterococcus mundtii</name>
    <dbReference type="NCBI Taxonomy" id="53346"/>
    <lineage>
        <taxon>Bacteria</taxon>
        <taxon>Bacillati</taxon>
        <taxon>Bacillota</taxon>
        <taxon>Bacilli</taxon>
        <taxon>Lactobacillales</taxon>
        <taxon>Enterococcaceae</taxon>
        <taxon>Enterococcus</taxon>
    </lineage>
</organism>
<dbReference type="AlphaFoldDB" id="A0A242KV55"/>
<feature type="compositionally biased region" description="Polar residues" evidence="1">
    <location>
        <begin position="94"/>
        <end position="107"/>
    </location>
</feature>
<dbReference type="EMBL" id="NGMS01000002">
    <property type="protein sequence ID" value="OTP25210.1"/>
    <property type="molecule type" value="Genomic_DNA"/>
</dbReference>
<keyword evidence="2" id="KW-0732">Signal</keyword>
<dbReference type="PROSITE" id="PS51257">
    <property type="entry name" value="PROKAR_LIPOPROTEIN"/>
    <property type="match status" value="1"/>
</dbReference>
<feature type="chain" id="PRO_5038423217" description="Lipoprotein" evidence="2">
    <location>
        <begin position="22"/>
        <end position="243"/>
    </location>
</feature>
<evidence type="ECO:0000256" key="1">
    <source>
        <dbReference type="SAM" id="MobiDB-lite"/>
    </source>
</evidence>
<sequence length="243" mass="26773">MKKIVPISILLLILLTGCGSKNNETVQSTNGQIIESRNKKESSSNTSENHSQQSTVQKSEETTSTLSESKTIESTVSESEITESEQSTTIPEDSATSSTVPSESINDPLSVYSDEQIEYARVWLTINGTAYKNDLGNAGFTLNVNHSPAGTKINPYDENSIVYPQETVSLTGKYGYQGLVVYSSNHDGSIMYYPVPSHFQQSDDPVIMKQEEQKILDNTQRINIPTGNTEDIQMLISAMNIFN</sequence>
<comment type="caution">
    <text evidence="3">The sequence shown here is derived from an EMBL/GenBank/DDBJ whole genome shotgun (WGS) entry which is preliminary data.</text>
</comment>
<reference evidence="3" key="1">
    <citation type="submission" date="2017-05" db="EMBL/GenBank/DDBJ databases">
        <title>The Genome Sequence of Enterococcus mundtii 6B1_DIV0119.</title>
        <authorList>
            <consortium name="The Broad Institute Genomics Platform"/>
            <consortium name="The Broad Institute Genomic Center for Infectious Diseases"/>
            <person name="Earl A."/>
            <person name="Manson A."/>
            <person name="Schwartman J."/>
            <person name="Gilmore M."/>
            <person name="Abouelleil A."/>
            <person name="Cao P."/>
            <person name="Chapman S."/>
            <person name="Cusick C."/>
            <person name="Shea T."/>
            <person name="Young S."/>
            <person name="Neafsey D."/>
            <person name="Nusbaum C."/>
            <person name="Birren B."/>
        </authorList>
    </citation>
    <scope>NUCLEOTIDE SEQUENCE [LARGE SCALE GENOMIC DNA]</scope>
    <source>
        <strain evidence="3">6B1_DIV0119</strain>
    </source>
</reference>
<feature type="compositionally biased region" description="Low complexity" evidence="1">
    <location>
        <begin position="62"/>
        <end position="92"/>
    </location>
</feature>
<evidence type="ECO:0000313" key="3">
    <source>
        <dbReference type="EMBL" id="OTP25210.1"/>
    </source>
</evidence>
<proteinExistence type="predicted"/>
<feature type="region of interest" description="Disordered" evidence="1">
    <location>
        <begin position="24"/>
        <end position="107"/>
    </location>
</feature>
<gene>
    <name evidence="3" type="ORF">A5802_002363</name>
</gene>
<dbReference type="RefSeq" id="WP_086335275.1">
    <property type="nucleotide sequence ID" value="NZ_NGMS01000002.1"/>
</dbReference>
<evidence type="ECO:0000256" key="2">
    <source>
        <dbReference type="SAM" id="SignalP"/>
    </source>
</evidence>